<dbReference type="GO" id="GO:0006508">
    <property type="term" value="P:proteolysis"/>
    <property type="evidence" value="ECO:0007669"/>
    <property type="project" value="UniProtKB-KW"/>
</dbReference>
<feature type="transmembrane region" description="Helical" evidence="1">
    <location>
        <begin position="218"/>
        <end position="238"/>
    </location>
</feature>
<feature type="domain" description="CAAX prenyl protease 2/Lysostaphin resistance protein A-like" evidence="2">
    <location>
        <begin position="143"/>
        <end position="231"/>
    </location>
</feature>
<gene>
    <name evidence="3" type="ORF">N495_16700</name>
</gene>
<dbReference type="AlphaFoldDB" id="A0A0D1BPL5"/>
<dbReference type="Pfam" id="PF02517">
    <property type="entry name" value="Rce1-like"/>
    <property type="match status" value="1"/>
</dbReference>
<dbReference type="HOGENOM" id="CLU_1178611_0_0_9"/>
<reference evidence="3 4" key="1">
    <citation type="submission" date="2014-06" db="EMBL/GenBank/DDBJ databases">
        <title>Genome characterization of distinct group I Clostridium botulinum lineages.</title>
        <authorList>
            <person name="Giordani F."/>
            <person name="Anselmo A."/>
            <person name="Fillo S."/>
            <person name="Palozzi A.M."/>
            <person name="Fortunato A."/>
            <person name="Gentile B."/>
            <person name="Ciammaruconi A."/>
            <person name="Anniballi F."/>
            <person name="De Medici D."/>
            <person name="Lista F."/>
        </authorList>
    </citation>
    <scope>NUCLEOTIDE SEQUENCE [LARGE SCALE GENOMIC DNA]</scope>
    <source>
        <strain evidence="3 4">B2 450</strain>
    </source>
</reference>
<evidence type="ECO:0000256" key="1">
    <source>
        <dbReference type="SAM" id="Phobius"/>
    </source>
</evidence>
<evidence type="ECO:0000313" key="4">
    <source>
        <dbReference type="Proteomes" id="UP000032250"/>
    </source>
</evidence>
<dbReference type="OrthoDB" id="4177129at2"/>
<accession>A0A0D1BPL5</accession>
<keyword evidence="1" id="KW-0812">Transmembrane</keyword>
<dbReference type="GO" id="GO:0080120">
    <property type="term" value="P:CAAX-box protein maturation"/>
    <property type="evidence" value="ECO:0007669"/>
    <property type="project" value="UniProtKB-ARBA"/>
</dbReference>
<sequence>MELIKSILTFIILWMPPIILFFRIKPKKNNIFISVIIFIVYIIGSLFTQNLFPFVLTLMNIFQLRKRQEMSEELHEFRYNDDYHRFKFNISSFSFIKGIQYALISYLGYILIMIIFYIIFNSLKLDLKDQDVVTWLSNMPLNKFLIVIPVTVIFAPVAEEFVFRWYIFEKLLNKRLGIVLASIISSILFGIVHFNVKVFPALVFIALFNCYLIHKEGFWYAVFNHFVFNLVNTAMIFLTKL</sequence>
<dbReference type="RefSeq" id="WP_003483382.1">
    <property type="nucleotide sequence ID" value="NZ_JXSU01000008.1"/>
</dbReference>
<feature type="transmembrane region" description="Helical" evidence="1">
    <location>
        <begin position="144"/>
        <end position="166"/>
    </location>
</feature>
<dbReference type="EMBL" id="JXSU01000008">
    <property type="protein sequence ID" value="KIS22120.1"/>
    <property type="molecule type" value="Genomic_DNA"/>
</dbReference>
<keyword evidence="1" id="KW-1133">Transmembrane helix</keyword>
<keyword evidence="3" id="KW-0645">Protease</keyword>
<dbReference type="GO" id="GO:0004175">
    <property type="term" value="F:endopeptidase activity"/>
    <property type="evidence" value="ECO:0007669"/>
    <property type="project" value="UniProtKB-ARBA"/>
</dbReference>
<dbReference type="InterPro" id="IPR003675">
    <property type="entry name" value="Rce1/LyrA-like_dom"/>
</dbReference>
<feature type="transmembrane region" description="Helical" evidence="1">
    <location>
        <begin position="7"/>
        <end position="25"/>
    </location>
</feature>
<evidence type="ECO:0000313" key="3">
    <source>
        <dbReference type="EMBL" id="KIS22120.1"/>
    </source>
</evidence>
<proteinExistence type="predicted"/>
<feature type="transmembrane region" description="Helical" evidence="1">
    <location>
        <begin position="178"/>
        <end position="206"/>
    </location>
</feature>
<dbReference type="PATRIC" id="fig|1379739.3.peg.3740"/>
<feature type="transmembrane region" description="Helical" evidence="1">
    <location>
        <begin position="101"/>
        <end position="120"/>
    </location>
</feature>
<comment type="caution">
    <text evidence="3">The sequence shown here is derived from an EMBL/GenBank/DDBJ whole genome shotgun (WGS) entry which is preliminary data.</text>
</comment>
<dbReference type="Proteomes" id="UP000032250">
    <property type="component" value="Unassembled WGS sequence"/>
</dbReference>
<name>A0A0D1BPL5_CLOBO</name>
<keyword evidence="1" id="KW-0472">Membrane</keyword>
<feature type="transmembrane region" description="Helical" evidence="1">
    <location>
        <begin position="31"/>
        <end position="62"/>
    </location>
</feature>
<protein>
    <submittedName>
        <fullName evidence="3">CAAX protease</fullName>
    </submittedName>
</protein>
<organism evidence="3 4">
    <name type="scientific">Clostridium botulinum B2 450</name>
    <dbReference type="NCBI Taxonomy" id="1379739"/>
    <lineage>
        <taxon>Bacteria</taxon>
        <taxon>Bacillati</taxon>
        <taxon>Bacillota</taxon>
        <taxon>Clostridia</taxon>
        <taxon>Eubacteriales</taxon>
        <taxon>Clostridiaceae</taxon>
        <taxon>Clostridium</taxon>
    </lineage>
</organism>
<evidence type="ECO:0000259" key="2">
    <source>
        <dbReference type="Pfam" id="PF02517"/>
    </source>
</evidence>
<keyword evidence="3" id="KW-0378">Hydrolase</keyword>